<dbReference type="Gene3D" id="3.10.10.10">
    <property type="entry name" value="HIV Type 1 Reverse Transcriptase, subunit A, domain 1"/>
    <property type="match status" value="1"/>
</dbReference>
<dbReference type="Gramene" id="Psat01G0249800-T1">
    <property type="protein sequence ID" value="KAI5443874.1"/>
    <property type="gene ID" value="KIW84_012498"/>
</dbReference>
<sequence>MAVEASKENSNKQCPQEDVAKDPDNNQMGEWQHQKLDAIYDDEPLGFEKDPVSTNEKMVAQDPLEEINLGVGAENRPTYISAKMDPQFKVEIVQLLKEFKDYFAWDYDEMPGLDRSLVEMQLPIMEGKKPVKQTPRRFAPEILSKIKEEVERLLKCKFIRTTRYVDWIANIVPVIKKNGKLRVCIDFRDLNSATPKDEYPMPVAEMLIDSAAGHEYLSMLDGYSGYNQIFIAEEDVPKTGFRCPGAIGTFCGPQEGDRNKRKQSEGHNGSESAINQKGFAVSARENQLSQKIHLQPQWEDTSFLSSTSTKEGRFRMGARTASGFRQNQGIPG</sequence>
<evidence type="ECO:0000313" key="2">
    <source>
        <dbReference type="EMBL" id="KAI5443874.1"/>
    </source>
</evidence>
<name>A0A9D5BHU9_PEA</name>
<accession>A0A9D5BHU9</accession>
<feature type="compositionally biased region" description="Basic and acidic residues" evidence="1">
    <location>
        <begin position="1"/>
        <end position="10"/>
    </location>
</feature>
<feature type="region of interest" description="Disordered" evidence="1">
    <location>
        <begin position="1"/>
        <end position="30"/>
    </location>
</feature>
<dbReference type="EMBL" id="JAMSHJ010000001">
    <property type="protein sequence ID" value="KAI5443874.1"/>
    <property type="molecule type" value="Genomic_DNA"/>
</dbReference>
<reference evidence="2 3" key="1">
    <citation type="journal article" date="2022" name="Nat. Genet.">
        <title>Improved pea reference genome and pan-genome highlight genomic features and evolutionary characteristics.</title>
        <authorList>
            <person name="Yang T."/>
            <person name="Liu R."/>
            <person name="Luo Y."/>
            <person name="Hu S."/>
            <person name="Wang D."/>
            <person name="Wang C."/>
            <person name="Pandey M.K."/>
            <person name="Ge S."/>
            <person name="Xu Q."/>
            <person name="Li N."/>
            <person name="Li G."/>
            <person name="Huang Y."/>
            <person name="Saxena R.K."/>
            <person name="Ji Y."/>
            <person name="Li M."/>
            <person name="Yan X."/>
            <person name="He Y."/>
            <person name="Liu Y."/>
            <person name="Wang X."/>
            <person name="Xiang C."/>
            <person name="Varshney R.K."/>
            <person name="Ding H."/>
            <person name="Gao S."/>
            <person name="Zong X."/>
        </authorList>
    </citation>
    <scope>NUCLEOTIDE SEQUENCE [LARGE SCALE GENOMIC DNA]</scope>
    <source>
        <strain evidence="2 3">cv. Zhongwan 6</strain>
    </source>
</reference>
<feature type="compositionally biased region" description="Basic and acidic residues" evidence="1">
    <location>
        <begin position="255"/>
        <end position="265"/>
    </location>
</feature>
<keyword evidence="3" id="KW-1185">Reference proteome</keyword>
<organism evidence="2 3">
    <name type="scientific">Pisum sativum</name>
    <name type="common">Garden pea</name>
    <name type="synonym">Lathyrus oleraceus</name>
    <dbReference type="NCBI Taxonomy" id="3888"/>
    <lineage>
        <taxon>Eukaryota</taxon>
        <taxon>Viridiplantae</taxon>
        <taxon>Streptophyta</taxon>
        <taxon>Embryophyta</taxon>
        <taxon>Tracheophyta</taxon>
        <taxon>Spermatophyta</taxon>
        <taxon>Magnoliopsida</taxon>
        <taxon>eudicotyledons</taxon>
        <taxon>Gunneridae</taxon>
        <taxon>Pentapetalae</taxon>
        <taxon>rosids</taxon>
        <taxon>fabids</taxon>
        <taxon>Fabales</taxon>
        <taxon>Fabaceae</taxon>
        <taxon>Papilionoideae</taxon>
        <taxon>50 kb inversion clade</taxon>
        <taxon>NPAAA clade</taxon>
        <taxon>Hologalegina</taxon>
        <taxon>IRL clade</taxon>
        <taxon>Fabeae</taxon>
        <taxon>Lathyrus</taxon>
    </lineage>
</organism>
<dbReference type="PANTHER" id="PTHR24559:SF439">
    <property type="entry name" value="RETROTRANSPOSON, UNCLASSIFIED-LIKE PROTEIN"/>
    <property type="match status" value="1"/>
</dbReference>
<proteinExistence type="predicted"/>
<feature type="compositionally biased region" description="Polar residues" evidence="1">
    <location>
        <begin position="323"/>
        <end position="332"/>
    </location>
</feature>
<feature type="region of interest" description="Disordered" evidence="1">
    <location>
        <begin position="252"/>
        <end position="275"/>
    </location>
</feature>
<feature type="compositionally biased region" description="Polar residues" evidence="1">
    <location>
        <begin position="266"/>
        <end position="275"/>
    </location>
</feature>
<dbReference type="InterPro" id="IPR043502">
    <property type="entry name" value="DNA/RNA_pol_sf"/>
</dbReference>
<dbReference type="Gene3D" id="3.30.70.270">
    <property type="match status" value="1"/>
</dbReference>
<dbReference type="SUPFAM" id="SSF56672">
    <property type="entry name" value="DNA/RNA polymerases"/>
    <property type="match status" value="1"/>
</dbReference>
<dbReference type="PANTHER" id="PTHR24559">
    <property type="entry name" value="TRANSPOSON TY3-I GAG-POL POLYPROTEIN"/>
    <property type="match status" value="1"/>
</dbReference>
<dbReference type="InterPro" id="IPR043128">
    <property type="entry name" value="Rev_trsase/Diguanyl_cyclase"/>
</dbReference>
<evidence type="ECO:0000313" key="3">
    <source>
        <dbReference type="Proteomes" id="UP001058974"/>
    </source>
</evidence>
<evidence type="ECO:0008006" key="4">
    <source>
        <dbReference type="Google" id="ProtNLM"/>
    </source>
</evidence>
<dbReference type="InterPro" id="IPR053134">
    <property type="entry name" value="RNA-dir_DNA_polymerase"/>
</dbReference>
<evidence type="ECO:0000256" key="1">
    <source>
        <dbReference type="SAM" id="MobiDB-lite"/>
    </source>
</evidence>
<dbReference type="CDD" id="cd01647">
    <property type="entry name" value="RT_LTR"/>
    <property type="match status" value="1"/>
</dbReference>
<dbReference type="AlphaFoldDB" id="A0A9D5BHU9"/>
<feature type="region of interest" description="Disordered" evidence="1">
    <location>
        <begin position="303"/>
        <end position="332"/>
    </location>
</feature>
<dbReference type="Proteomes" id="UP001058974">
    <property type="component" value="Chromosome 1"/>
</dbReference>
<gene>
    <name evidence="2" type="ORF">KIW84_012498</name>
</gene>
<protein>
    <recommendedName>
        <fullName evidence="4">Transposon Ty3-I Gag-Pol polyprotein</fullName>
    </recommendedName>
</protein>
<comment type="caution">
    <text evidence="2">The sequence shown here is derived from an EMBL/GenBank/DDBJ whole genome shotgun (WGS) entry which is preliminary data.</text>
</comment>